<keyword evidence="3" id="KW-1185">Reference proteome</keyword>
<dbReference type="EMBL" id="JARBHB010000007">
    <property type="protein sequence ID" value="KAJ8878878.1"/>
    <property type="molecule type" value="Genomic_DNA"/>
</dbReference>
<reference evidence="2 3" key="1">
    <citation type="submission" date="2023-02" db="EMBL/GenBank/DDBJ databases">
        <title>LHISI_Scaffold_Assembly.</title>
        <authorList>
            <person name="Stuart O.P."/>
            <person name="Cleave R."/>
            <person name="Magrath M.J.L."/>
            <person name="Mikheyev A.S."/>
        </authorList>
    </citation>
    <scope>NUCLEOTIDE SEQUENCE [LARGE SCALE GENOMIC DNA]</scope>
    <source>
        <strain evidence="2">Daus_M_001</strain>
        <tissue evidence="2">Leg muscle</tissue>
    </source>
</reference>
<feature type="compositionally biased region" description="Basic and acidic residues" evidence="1">
    <location>
        <begin position="532"/>
        <end position="541"/>
    </location>
</feature>
<evidence type="ECO:0000256" key="1">
    <source>
        <dbReference type="SAM" id="MobiDB-lite"/>
    </source>
</evidence>
<accession>A0ABQ9H3L3</accession>
<feature type="region of interest" description="Disordered" evidence="1">
    <location>
        <begin position="512"/>
        <end position="573"/>
    </location>
</feature>
<protein>
    <submittedName>
        <fullName evidence="2">Uncharacterized protein</fullName>
    </submittedName>
</protein>
<evidence type="ECO:0000313" key="3">
    <source>
        <dbReference type="Proteomes" id="UP001159363"/>
    </source>
</evidence>
<comment type="caution">
    <text evidence="2">The sequence shown here is derived from an EMBL/GenBank/DDBJ whole genome shotgun (WGS) entry which is preliminary data.</text>
</comment>
<proteinExistence type="predicted"/>
<feature type="region of interest" description="Disordered" evidence="1">
    <location>
        <begin position="165"/>
        <end position="225"/>
    </location>
</feature>
<feature type="region of interest" description="Disordered" evidence="1">
    <location>
        <begin position="715"/>
        <end position="760"/>
    </location>
</feature>
<evidence type="ECO:0000313" key="2">
    <source>
        <dbReference type="EMBL" id="KAJ8878878.1"/>
    </source>
</evidence>
<feature type="compositionally biased region" description="Low complexity" evidence="1">
    <location>
        <begin position="729"/>
        <end position="741"/>
    </location>
</feature>
<organism evidence="2 3">
    <name type="scientific">Dryococelus australis</name>
    <dbReference type="NCBI Taxonomy" id="614101"/>
    <lineage>
        <taxon>Eukaryota</taxon>
        <taxon>Metazoa</taxon>
        <taxon>Ecdysozoa</taxon>
        <taxon>Arthropoda</taxon>
        <taxon>Hexapoda</taxon>
        <taxon>Insecta</taxon>
        <taxon>Pterygota</taxon>
        <taxon>Neoptera</taxon>
        <taxon>Polyneoptera</taxon>
        <taxon>Phasmatodea</taxon>
        <taxon>Verophasmatodea</taxon>
        <taxon>Anareolatae</taxon>
        <taxon>Phasmatidae</taxon>
        <taxon>Eurycanthinae</taxon>
        <taxon>Dryococelus</taxon>
    </lineage>
</organism>
<feature type="compositionally biased region" description="Basic and acidic residues" evidence="1">
    <location>
        <begin position="168"/>
        <end position="192"/>
    </location>
</feature>
<dbReference type="Proteomes" id="UP001159363">
    <property type="component" value="Chromosome 6"/>
</dbReference>
<gene>
    <name evidence="2" type="ORF">PR048_019477</name>
</gene>
<sequence length="760" mass="83606">MPIRRLAAVGISLLAGLQAGRKATRRRLPNDVSDILLRRSFVGIFTVSATSAGVWINVEWRASDEEKCSCARTLPQPDAVLKTLVCVSSVACSRKRRIFFLWSVHSRAVTNMTPAGPCLLRPSEQVLHTRQGIRRNEARRLATSDGIVTDYYSFEKKGGGCTSLQRKCPNERARETGDPRENPPTDGIVRRDSHLRKSSGRPGRGLNSVEGEQPLHTPPRPPEWIQEHSVNSRAWQYTAATKCVYAQTAQVVENGGNNPGVNCGLWENTRDTLSPTLEAVIHPQRCHRAVHGISPAPWTPRAKGEGGGHYNEKHSLLLTPFKPLSATPRARPVITRCSRGGFSWGVSRTPSSPSKPTDVQNLRHDSRFVPVSGVIQQLFVRLAAVLLTPNRQLPTWILRESGRRMGGGGGGTDYASLNQGKNKCMGVPYLDAELRLREFHGMLVGGGNSTLHEQQCVPRSNLRKGRGRSLKRLAALLRGSTARVTGLGGGGGGQTNAHQENVSGWFARALKHTPSPLPLTHNRGRSSPRLSGDARQRRDESGPSDWTPFSALTTKGRRGRVLRSSPSAELPDVPGFEVDRRVSVDPFDLPATTTSFPRHPIQISIINDKVVGGLLPQKAMQFSGLWSTTCMKEEYPVGLLYLTLAERNITNTEENPCLQSELRWAGAPTEGNSEDLGALREKSQAKDNLNLVFQLYLYGSRGPNLRRRDKRPHLVTGWDSNQVMHHSGRQSSHSSATSTDDSPPDRVIRAPAIQRNVKSE</sequence>
<name>A0ABQ9H3L3_9NEOP</name>